<dbReference type="Proteomes" id="UP000031599">
    <property type="component" value="Unassembled WGS sequence"/>
</dbReference>
<evidence type="ECO:0000313" key="1">
    <source>
        <dbReference type="EMBL" id="KIG16806.1"/>
    </source>
</evidence>
<gene>
    <name evidence="1" type="ORF">DB30_04150</name>
</gene>
<comment type="caution">
    <text evidence="1">The sequence shown here is derived from an EMBL/GenBank/DDBJ whole genome shotgun (WGS) entry which is preliminary data.</text>
</comment>
<reference evidence="1 2" key="1">
    <citation type="submission" date="2014-12" db="EMBL/GenBank/DDBJ databases">
        <title>Genome assembly of Enhygromyxa salina DSM 15201.</title>
        <authorList>
            <person name="Sharma G."/>
            <person name="Subramanian S."/>
        </authorList>
    </citation>
    <scope>NUCLEOTIDE SEQUENCE [LARGE SCALE GENOMIC DNA]</scope>
    <source>
        <strain evidence="1 2">DSM 15201</strain>
    </source>
</reference>
<organism evidence="1 2">
    <name type="scientific">Enhygromyxa salina</name>
    <dbReference type="NCBI Taxonomy" id="215803"/>
    <lineage>
        <taxon>Bacteria</taxon>
        <taxon>Pseudomonadati</taxon>
        <taxon>Myxococcota</taxon>
        <taxon>Polyangia</taxon>
        <taxon>Nannocystales</taxon>
        <taxon>Nannocystaceae</taxon>
        <taxon>Enhygromyxa</taxon>
    </lineage>
</organism>
<protein>
    <submittedName>
        <fullName evidence="1">Uncharacterized protein</fullName>
    </submittedName>
</protein>
<accession>A0A0C2D0P4</accession>
<name>A0A0C2D0P4_9BACT</name>
<dbReference type="AlphaFoldDB" id="A0A0C2D0P4"/>
<sequence>MVNPNTMAAMATAAASSLETTAYTSSSTHDALGPVLTAISPDGSEVAYGLADAGVQGDSAGGIRANNRTANRYLRVKGIE</sequence>
<evidence type="ECO:0000313" key="2">
    <source>
        <dbReference type="Proteomes" id="UP000031599"/>
    </source>
</evidence>
<proteinExistence type="predicted"/>
<dbReference type="EMBL" id="JMCC02000032">
    <property type="protein sequence ID" value="KIG16806.1"/>
    <property type="molecule type" value="Genomic_DNA"/>
</dbReference>